<dbReference type="Proteomes" id="UP000249616">
    <property type="component" value="Chromosome"/>
</dbReference>
<dbReference type="PANTHER" id="PTHR43477">
    <property type="entry name" value="DIHYDROANTICAPSIN 7-DEHYDROGENASE"/>
    <property type="match status" value="1"/>
</dbReference>
<protein>
    <submittedName>
        <fullName evidence="3">Oxidoreductase</fullName>
    </submittedName>
</protein>
<sequence>MRLQGKVVLVTGAASGIGYAVTNLFAEEGAKVFATDIQSPAKPYADGVEAMTLDVTSEAAWRSTVDEVVAKAGRLDVLVNNAGVIAYEPLDELSMDAWNRMIAVDQTGVFLGMREAVRVMRPQQSGSIVNISSIWGSAAVAGAHSYHAAKGAVRNMSKNAAMTYVGDGIRVNSVHPGFIHTPLTDAQAPDLNDAVIAATPMKRGGRPIEIAYGVLFLASDEASYITGTELAIDGGYLAQ</sequence>
<accession>A0A2Z4J8V9</accession>
<keyword evidence="4" id="KW-1185">Reference proteome</keyword>
<evidence type="ECO:0000256" key="1">
    <source>
        <dbReference type="ARBA" id="ARBA00006484"/>
    </source>
</evidence>
<proteinExistence type="inferred from homology"/>
<comment type="similarity">
    <text evidence="1">Belongs to the short-chain dehydrogenases/reductases (SDR) family.</text>
</comment>
<gene>
    <name evidence="3" type="ORF">DN051_37475</name>
</gene>
<dbReference type="PRINTS" id="PR00080">
    <property type="entry name" value="SDRFAMILY"/>
</dbReference>
<dbReference type="Gene3D" id="3.40.50.720">
    <property type="entry name" value="NAD(P)-binding Rossmann-like Domain"/>
    <property type="match status" value="1"/>
</dbReference>
<evidence type="ECO:0000256" key="2">
    <source>
        <dbReference type="ARBA" id="ARBA00023002"/>
    </source>
</evidence>
<dbReference type="InterPro" id="IPR002347">
    <property type="entry name" value="SDR_fam"/>
</dbReference>
<dbReference type="PRINTS" id="PR00081">
    <property type="entry name" value="GDHRDH"/>
</dbReference>
<dbReference type="InterPro" id="IPR051122">
    <property type="entry name" value="SDR_DHRS6-like"/>
</dbReference>
<dbReference type="FunFam" id="3.40.50.720:FF:000084">
    <property type="entry name" value="Short-chain dehydrogenase reductase"/>
    <property type="match status" value="1"/>
</dbReference>
<dbReference type="Pfam" id="PF13561">
    <property type="entry name" value="adh_short_C2"/>
    <property type="match status" value="1"/>
</dbReference>
<dbReference type="SUPFAM" id="SSF51735">
    <property type="entry name" value="NAD(P)-binding Rossmann-fold domains"/>
    <property type="match status" value="1"/>
</dbReference>
<dbReference type="RefSeq" id="WP_112441242.1">
    <property type="nucleotide sequence ID" value="NZ_CBDRHE010000036.1"/>
</dbReference>
<dbReference type="GO" id="GO:0016491">
    <property type="term" value="F:oxidoreductase activity"/>
    <property type="evidence" value="ECO:0007669"/>
    <property type="project" value="UniProtKB-KW"/>
</dbReference>
<evidence type="ECO:0000313" key="3">
    <source>
        <dbReference type="EMBL" id="AWW41642.1"/>
    </source>
</evidence>
<evidence type="ECO:0000313" key="4">
    <source>
        <dbReference type="Proteomes" id="UP000249616"/>
    </source>
</evidence>
<dbReference type="PANTHER" id="PTHR43477:SF1">
    <property type="entry name" value="DIHYDROANTICAPSIN 7-DEHYDROGENASE"/>
    <property type="match status" value="1"/>
</dbReference>
<reference evidence="3 4" key="1">
    <citation type="journal article" date="2019" name="Int. J. Syst. Evol. Microbiol.">
        <title>Streptomyces cadmiisoli sp. nov., a novel actinomycete isolated from cadmium-contaminated soil.</title>
        <authorList>
            <person name="Li K."/>
            <person name="Tang X."/>
            <person name="Zhao J."/>
            <person name="Guo Y."/>
            <person name="Tang Y."/>
            <person name="Gao J."/>
        </authorList>
    </citation>
    <scope>NUCLEOTIDE SEQUENCE [LARGE SCALE GENOMIC DNA]</scope>
    <source>
        <strain evidence="3 4">ZFG47</strain>
    </source>
</reference>
<dbReference type="EMBL" id="CP030073">
    <property type="protein sequence ID" value="AWW41642.1"/>
    <property type="molecule type" value="Genomic_DNA"/>
</dbReference>
<dbReference type="InterPro" id="IPR036291">
    <property type="entry name" value="NAD(P)-bd_dom_sf"/>
</dbReference>
<dbReference type="KEGG" id="scad:DN051_37475"/>
<dbReference type="AlphaFoldDB" id="A0A2Z4J8V9"/>
<keyword evidence="2" id="KW-0560">Oxidoreductase</keyword>
<organism evidence="3 4">
    <name type="scientific">Streptomyces cadmiisoli</name>
    <dbReference type="NCBI Taxonomy" id="2184053"/>
    <lineage>
        <taxon>Bacteria</taxon>
        <taxon>Bacillati</taxon>
        <taxon>Actinomycetota</taxon>
        <taxon>Actinomycetes</taxon>
        <taxon>Kitasatosporales</taxon>
        <taxon>Streptomycetaceae</taxon>
        <taxon>Streptomyces</taxon>
        <taxon>Streptomyces aurantiacus group</taxon>
    </lineage>
</organism>
<name>A0A2Z4J8V9_9ACTN</name>